<dbReference type="SMART" id="SM00490">
    <property type="entry name" value="HELICc"/>
    <property type="match status" value="1"/>
</dbReference>
<evidence type="ECO:0000256" key="4">
    <source>
        <dbReference type="SAM" id="MobiDB-lite"/>
    </source>
</evidence>
<name>A0A9P0HL33_NEZVI</name>
<dbReference type="Pfam" id="PF00271">
    <property type="entry name" value="Helicase_C"/>
    <property type="match status" value="1"/>
</dbReference>
<keyword evidence="1" id="KW-0547">Nucleotide-binding</keyword>
<feature type="domain" description="Helicase ATP-binding" evidence="5">
    <location>
        <begin position="210"/>
        <end position="393"/>
    </location>
</feature>
<dbReference type="OrthoDB" id="423559at2759"/>
<dbReference type="GO" id="GO:0005524">
    <property type="term" value="F:ATP binding"/>
    <property type="evidence" value="ECO:0007669"/>
    <property type="project" value="UniProtKB-KW"/>
</dbReference>
<keyword evidence="2" id="KW-0378">Hydrolase</keyword>
<dbReference type="InterPro" id="IPR049730">
    <property type="entry name" value="SNF2/RAD54-like_C"/>
</dbReference>
<sequence length="777" mass="87537">MSLNGSEIIVSSGSEMGSSPEQNKSDSARELSLSPSSSNLSIERQNELKSAKIFYETQLAKETAALQRLKATTKNLKIETLPDKGAKLRSSIEKQLKKVGELSNQLSHLSKSIQSDDEARSFVEEEKPKKKPSHHLPSIIDLTKDHMNVNEMGKQALETHTKQQRETVKTLERLHKFLRKSDVQEQTEEPEGLRVSLLPHQLIGLAWLEKREKEKPAGGILADDMGLGKTLTLISLILKSKQVGSNEDSESSGDEADSRYLKKGNTLVICPASVMDQWAAEIKSKVKNGYLSVCTHHGPKREKNPRRLAAFDVVITTYTIVQNENKGEDIGPLLKMKWGRVILDEAHTIRNHKSITAQAIFMLKSRYRWALTGTPIHNKQDDFYALLKFLKCKPFDDLLVWKRMIDNKGDSGMMRLHLLSKSLLLRRTKDEIQEAGGLKDLKPKIFKIIEVTLDDEEFMVYNKIFRFSGTLLAQYIQQQAEKQNLLSGGLDIRRTGSGQENPFKNQPELRKLYDEMVSLKGGIKTHHILVLLLRLRQTCCHPSLVTEFIDKQEIGKDGIEDNEGNDLDLVEQMMNLSINVNGDSKQSGILTSDDPIFRKDRCSSKMKATIDCLMEIMNNSEDKVIVVSQWTSVLEILERQLKDLGIKSVALNGSIPVKERGGIISNFNDNKRGPKVMLLSLTAGGTGLNLVGANHLIVFDIHWNPQLEAQACDRIYRVGQSKTVNIYKVMCKDTIEERILKLQNNKLELAKAVLTGTSKVQSSKLRLDDLKLLFNIK</sequence>
<dbReference type="GO" id="GO:0016787">
    <property type="term" value="F:hydrolase activity"/>
    <property type="evidence" value="ECO:0007669"/>
    <property type="project" value="UniProtKB-KW"/>
</dbReference>
<gene>
    <name evidence="7" type="ORF">NEZAVI_LOCUS12286</name>
</gene>
<feature type="compositionally biased region" description="Low complexity" evidence="4">
    <location>
        <begin position="30"/>
        <end position="41"/>
    </location>
</feature>
<dbReference type="GO" id="GO:0008094">
    <property type="term" value="F:ATP-dependent activity, acting on DNA"/>
    <property type="evidence" value="ECO:0007669"/>
    <property type="project" value="TreeGrafter"/>
</dbReference>
<evidence type="ECO:0000256" key="1">
    <source>
        <dbReference type="ARBA" id="ARBA00022741"/>
    </source>
</evidence>
<organism evidence="7 8">
    <name type="scientific">Nezara viridula</name>
    <name type="common">Southern green stink bug</name>
    <name type="synonym">Cimex viridulus</name>
    <dbReference type="NCBI Taxonomy" id="85310"/>
    <lineage>
        <taxon>Eukaryota</taxon>
        <taxon>Metazoa</taxon>
        <taxon>Ecdysozoa</taxon>
        <taxon>Arthropoda</taxon>
        <taxon>Hexapoda</taxon>
        <taxon>Insecta</taxon>
        <taxon>Pterygota</taxon>
        <taxon>Neoptera</taxon>
        <taxon>Paraneoptera</taxon>
        <taxon>Hemiptera</taxon>
        <taxon>Heteroptera</taxon>
        <taxon>Panheteroptera</taxon>
        <taxon>Pentatomomorpha</taxon>
        <taxon>Pentatomoidea</taxon>
        <taxon>Pentatomidae</taxon>
        <taxon>Pentatominae</taxon>
        <taxon>Nezara</taxon>
    </lineage>
</organism>
<evidence type="ECO:0000313" key="8">
    <source>
        <dbReference type="Proteomes" id="UP001152798"/>
    </source>
</evidence>
<evidence type="ECO:0000259" key="5">
    <source>
        <dbReference type="PROSITE" id="PS51192"/>
    </source>
</evidence>
<dbReference type="PANTHER" id="PTHR45626">
    <property type="entry name" value="TRANSCRIPTION TERMINATION FACTOR 2-RELATED"/>
    <property type="match status" value="1"/>
</dbReference>
<dbReference type="InterPro" id="IPR001650">
    <property type="entry name" value="Helicase_C-like"/>
</dbReference>
<evidence type="ECO:0000313" key="7">
    <source>
        <dbReference type="EMBL" id="CAH1403717.1"/>
    </source>
</evidence>
<accession>A0A9P0HL33</accession>
<evidence type="ECO:0000256" key="3">
    <source>
        <dbReference type="ARBA" id="ARBA00022840"/>
    </source>
</evidence>
<dbReference type="GO" id="GO:0005634">
    <property type="term" value="C:nucleus"/>
    <property type="evidence" value="ECO:0007669"/>
    <property type="project" value="TreeGrafter"/>
</dbReference>
<dbReference type="InterPro" id="IPR027417">
    <property type="entry name" value="P-loop_NTPase"/>
</dbReference>
<dbReference type="InterPro" id="IPR014001">
    <property type="entry name" value="Helicase_ATP-bd"/>
</dbReference>
<dbReference type="GO" id="GO:0006281">
    <property type="term" value="P:DNA repair"/>
    <property type="evidence" value="ECO:0007669"/>
    <property type="project" value="TreeGrafter"/>
</dbReference>
<dbReference type="Gene3D" id="3.40.50.300">
    <property type="entry name" value="P-loop containing nucleotide triphosphate hydrolases"/>
    <property type="match status" value="1"/>
</dbReference>
<protein>
    <recommendedName>
        <fullName evidence="9">Transcription termination factor 2</fullName>
    </recommendedName>
</protein>
<dbReference type="Proteomes" id="UP001152798">
    <property type="component" value="Chromosome 5"/>
</dbReference>
<dbReference type="InterPro" id="IPR038718">
    <property type="entry name" value="SNF2-like_sf"/>
</dbReference>
<evidence type="ECO:0000259" key="6">
    <source>
        <dbReference type="PROSITE" id="PS51194"/>
    </source>
</evidence>
<dbReference type="CDD" id="cd18793">
    <property type="entry name" value="SF2_C_SNF"/>
    <property type="match status" value="1"/>
</dbReference>
<dbReference type="AlphaFoldDB" id="A0A9P0HL33"/>
<reference evidence="7" key="1">
    <citation type="submission" date="2022-01" db="EMBL/GenBank/DDBJ databases">
        <authorList>
            <person name="King R."/>
        </authorList>
    </citation>
    <scope>NUCLEOTIDE SEQUENCE</scope>
</reference>
<dbReference type="PANTHER" id="PTHR45626:SF50">
    <property type="entry name" value="TRANSCRIPTION TERMINATION FACTOR 2"/>
    <property type="match status" value="1"/>
</dbReference>
<keyword evidence="3" id="KW-0067">ATP-binding</keyword>
<dbReference type="PROSITE" id="PS51194">
    <property type="entry name" value="HELICASE_CTER"/>
    <property type="match status" value="1"/>
</dbReference>
<feature type="region of interest" description="Disordered" evidence="4">
    <location>
        <begin position="103"/>
        <end position="136"/>
    </location>
</feature>
<feature type="compositionally biased region" description="Basic and acidic residues" evidence="4">
    <location>
        <begin position="117"/>
        <end position="128"/>
    </location>
</feature>
<proteinExistence type="predicted"/>
<dbReference type="InterPro" id="IPR000330">
    <property type="entry name" value="SNF2_N"/>
</dbReference>
<feature type="compositionally biased region" description="Polar residues" evidence="4">
    <location>
        <begin position="103"/>
        <end position="113"/>
    </location>
</feature>
<dbReference type="SUPFAM" id="SSF52540">
    <property type="entry name" value="P-loop containing nucleoside triphosphate hydrolases"/>
    <property type="match status" value="2"/>
</dbReference>
<dbReference type="InterPro" id="IPR050628">
    <property type="entry name" value="SNF2_RAD54_helicase_TF"/>
</dbReference>
<dbReference type="Pfam" id="PF00176">
    <property type="entry name" value="SNF2-rel_dom"/>
    <property type="match status" value="1"/>
</dbReference>
<evidence type="ECO:0000256" key="2">
    <source>
        <dbReference type="ARBA" id="ARBA00022801"/>
    </source>
</evidence>
<feature type="compositionally biased region" description="Polar residues" evidence="4">
    <location>
        <begin position="1"/>
        <end position="22"/>
    </location>
</feature>
<dbReference type="SMART" id="SM00487">
    <property type="entry name" value="DEXDc"/>
    <property type="match status" value="1"/>
</dbReference>
<feature type="domain" description="Helicase C-terminal" evidence="6">
    <location>
        <begin position="609"/>
        <end position="771"/>
    </location>
</feature>
<evidence type="ECO:0008006" key="9">
    <source>
        <dbReference type="Google" id="ProtNLM"/>
    </source>
</evidence>
<dbReference type="EMBL" id="OV725081">
    <property type="protein sequence ID" value="CAH1403717.1"/>
    <property type="molecule type" value="Genomic_DNA"/>
</dbReference>
<feature type="region of interest" description="Disordered" evidence="4">
    <location>
        <begin position="1"/>
        <end position="43"/>
    </location>
</feature>
<dbReference type="Gene3D" id="3.40.50.10810">
    <property type="entry name" value="Tandem AAA-ATPase domain"/>
    <property type="match status" value="1"/>
</dbReference>
<keyword evidence="8" id="KW-1185">Reference proteome</keyword>
<dbReference type="PROSITE" id="PS51192">
    <property type="entry name" value="HELICASE_ATP_BIND_1"/>
    <property type="match status" value="1"/>
</dbReference>